<dbReference type="EMBL" id="AECU01000083">
    <property type="protein sequence ID" value="EFQ07590.1"/>
    <property type="molecule type" value="Genomic_DNA"/>
</dbReference>
<dbReference type="STRING" id="748224.HMPREF9436_00935"/>
<dbReference type="AlphaFoldDB" id="E2ZGZ7"/>
<sequence length="84" mass="9564">MTAIRALCAKAQRTHGTTANLCINTTFDKNLQNYCKDFVIGIRLHLTRLAVILEPVNVQFCAFYLFDAILLKIKGEFDYDDFSS</sequence>
<evidence type="ECO:0000313" key="1">
    <source>
        <dbReference type="EMBL" id="EFQ07590.1"/>
    </source>
</evidence>
<dbReference type="HOGENOM" id="CLU_2522621_0_0_9"/>
<accession>E2ZGZ7</accession>
<dbReference type="Proteomes" id="UP000006028">
    <property type="component" value="Unassembled WGS sequence"/>
</dbReference>
<name>E2ZGZ7_9FIRM</name>
<evidence type="ECO:0000313" key="2">
    <source>
        <dbReference type="Proteomes" id="UP000006028"/>
    </source>
</evidence>
<dbReference type="BioCyc" id="FCF748224-HMP:GTSS-755-MONOMER"/>
<proteinExistence type="predicted"/>
<gene>
    <name evidence="1" type="ORF">HMPREF9436_00935</name>
</gene>
<comment type="caution">
    <text evidence="1">The sequence shown here is derived from an EMBL/GenBank/DDBJ whole genome shotgun (WGS) entry which is preliminary data.</text>
</comment>
<protein>
    <submittedName>
        <fullName evidence="1">Uncharacterized protein</fullName>
    </submittedName>
</protein>
<organism evidence="1 2">
    <name type="scientific">Faecalibacterium cf. prausnitzii KLE1255</name>
    <dbReference type="NCBI Taxonomy" id="748224"/>
    <lineage>
        <taxon>Bacteria</taxon>
        <taxon>Bacillati</taxon>
        <taxon>Bacillota</taxon>
        <taxon>Clostridia</taxon>
        <taxon>Eubacteriales</taxon>
        <taxon>Oscillospiraceae</taxon>
        <taxon>Faecalibacterium</taxon>
    </lineage>
</organism>
<reference evidence="1 2" key="1">
    <citation type="submission" date="2010-08" db="EMBL/GenBank/DDBJ databases">
        <authorList>
            <person name="Weinstock G."/>
            <person name="Sodergren E."/>
            <person name="Clifton S."/>
            <person name="Fulton L."/>
            <person name="Fulton B."/>
            <person name="Courtney L."/>
            <person name="Fronick C."/>
            <person name="Harrison M."/>
            <person name="Strong C."/>
            <person name="Farmer C."/>
            <person name="Delahaunty K."/>
            <person name="Markovic C."/>
            <person name="Hall O."/>
            <person name="Minx P."/>
            <person name="Tomlinson C."/>
            <person name="Mitreva M."/>
            <person name="Hou S."/>
            <person name="Chen J."/>
            <person name="Wollam A."/>
            <person name="Pepin K.H."/>
            <person name="Johnson M."/>
            <person name="Bhonagiri V."/>
            <person name="Zhang X."/>
            <person name="Suruliraj S."/>
            <person name="Warren W."/>
            <person name="Chinwalla A."/>
            <person name="Mardis E.R."/>
            <person name="Wilson R.K."/>
        </authorList>
    </citation>
    <scope>NUCLEOTIDE SEQUENCE [LARGE SCALE GENOMIC DNA]</scope>
    <source>
        <strain evidence="1 2">KLE1255</strain>
    </source>
</reference>